<dbReference type="EMBL" id="KB446562">
    <property type="protein sequence ID" value="EME79217.1"/>
    <property type="molecule type" value="Genomic_DNA"/>
</dbReference>
<sequence length="111" mass="13390">MSLKERRHPLTNGANELCWLLRVDLLWVGPRPFSRLWMNESRQQELRRRETRQLGIGMDAPSSIGPASLMLKEDRAWFLCCLREWGEKGKYCYYRCDIRKKWTFVQKMRLP</sequence>
<evidence type="ECO:0000313" key="1">
    <source>
        <dbReference type="EMBL" id="EME79217.1"/>
    </source>
</evidence>
<dbReference type="KEGG" id="pfj:MYCFIDRAFT_204737"/>
<dbReference type="AlphaFoldDB" id="M3AP54"/>
<protein>
    <submittedName>
        <fullName evidence="1">Uncharacterized protein</fullName>
    </submittedName>
</protein>
<name>M3AP54_PSEFD</name>
<dbReference type="HOGENOM" id="CLU_2159532_0_0_1"/>
<evidence type="ECO:0000313" key="2">
    <source>
        <dbReference type="Proteomes" id="UP000016932"/>
    </source>
</evidence>
<reference evidence="1 2" key="1">
    <citation type="journal article" date="2012" name="PLoS Pathog.">
        <title>Diverse lifestyles and strategies of plant pathogenesis encoded in the genomes of eighteen Dothideomycetes fungi.</title>
        <authorList>
            <person name="Ohm R.A."/>
            <person name="Feau N."/>
            <person name="Henrissat B."/>
            <person name="Schoch C.L."/>
            <person name="Horwitz B.A."/>
            <person name="Barry K.W."/>
            <person name="Condon B.J."/>
            <person name="Copeland A.C."/>
            <person name="Dhillon B."/>
            <person name="Glaser F."/>
            <person name="Hesse C.N."/>
            <person name="Kosti I."/>
            <person name="LaButti K."/>
            <person name="Lindquist E.A."/>
            <person name="Lucas S."/>
            <person name="Salamov A.A."/>
            <person name="Bradshaw R.E."/>
            <person name="Ciuffetti L."/>
            <person name="Hamelin R.C."/>
            <person name="Kema G.H.J."/>
            <person name="Lawrence C."/>
            <person name="Scott J.A."/>
            <person name="Spatafora J.W."/>
            <person name="Turgeon B.G."/>
            <person name="de Wit P.J.G.M."/>
            <person name="Zhong S."/>
            <person name="Goodwin S.B."/>
            <person name="Grigoriev I.V."/>
        </authorList>
    </citation>
    <scope>NUCLEOTIDE SEQUENCE [LARGE SCALE GENOMIC DNA]</scope>
    <source>
        <strain evidence="1 2">CIRAD86</strain>
    </source>
</reference>
<gene>
    <name evidence="1" type="ORF">MYCFIDRAFT_204737</name>
</gene>
<proteinExistence type="predicted"/>
<organism evidence="1 2">
    <name type="scientific">Pseudocercospora fijiensis (strain CIRAD86)</name>
    <name type="common">Black leaf streak disease fungus</name>
    <name type="synonym">Mycosphaerella fijiensis</name>
    <dbReference type="NCBI Taxonomy" id="383855"/>
    <lineage>
        <taxon>Eukaryota</taxon>
        <taxon>Fungi</taxon>
        <taxon>Dikarya</taxon>
        <taxon>Ascomycota</taxon>
        <taxon>Pezizomycotina</taxon>
        <taxon>Dothideomycetes</taxon>
        <taxon>Dothideomycetidae</taxon>
        <taxon>Mycosphaerellales</taxon>
        <taxon>Mycosphaerellaceae</taxon>
        <taxon>Pseudocercospora</taxon>
    </lineage>
</organism>
<dbReference type="Proteomes" id="UP000016932">
    <property type="component" value="Unassembled WGS sequence"/>
</dbReference>
<accession>M3AP54</accession>
<dbReference type="RefSeq" id="XP_007929992.1">
    <property type="nucleotide sequence ID" value="XM_007931801.1"/>
</dbReference>
<keyword evidence="2" id="KW-1185">Reference proteome</keyword>
<dbReference type="VEuPathDB" id="FungiDB:MYCFIDRAFT_204737"/>
<dbReference type="GeneID" id="19336306"/>